<sequence>MSIVNHDLPGVRVVRGAPDDLELVALVAGLASTTTDDAPEDAPASTPVWGRDRGIRGARPYGLDSDAWRWSARR</sequence>
<keyword evidence="3" id="KW-1185">Reference proteome</keyword>
<dbReference type="Pfam" id="PF13822">
    <property type="entry name" value="ACC_epsilon"/>
    <property type="match status" value="1"/>
</dbReference>
<feature type="region of interest" description="Disordered" evidence="1">
    <location>
        <begin position="34"/>
        <end position="53"/>
    </location>
</feature>
<comment type="caution">
    <text evidence="2">The sequence shown here is derived from an EMBL/GenBank/DDBJ whole genome shotgun (WGS) entry which is preliminary data.</text>
</comment>
<protein>
    <submittedName>
        <fullName evidence="2">Acyl-CoA carboxylase subunit epsilon</fullName>
    </submittedName>
</protein>
<evidence type="ECO:0000313" key="2">
    <source>
        <dbReference type="EMBL" id="MBD9699044.1"/>
    </source>
</evidence>
<reference evidence="2 3" key="1">
    <citation type="submission" date="2020-09" db="EMBL/GenBank/DDBJ databases">
        <title>Flavimobilis rhizosphaerae sp. nov., isolated from rhizosphere soil of Spartina alterniflora.</title>
        <authorList>
            <person name="Hanqin C."/>
        </authorList>
    </citation>
    <scope>NUCLEOTIDE SEQUENCE [LARGE SCALE GENOMIC DNA]</scope>
    <source>
        <strain evidence="2 3">GY 10621</strain>
    </source>
</reference>
<evidence type="ECO:0000256" key="1">
    <source>
        <dbReference type="SAM" id="MobiDB-lite"/>
    </source>
</evidence>
<dbReference type="Proteomes" id="UP000642107">
    <property type="component" value="Unassembled WGS sequence"/>
</dbReference>
<evidence type="ECO:0000313" key="3">
    <source>
        <dbReference type="Proteomes" id="UP000642107"/>
    </source>
</evidence>
<accession>A0ABR9DQ60</accession>
<organism evidence="2 3">
    <name type="scientific">Flavimobilis rhizosphaerae</name>
    <dbReference type="NCBI Taxonomy" id="2775421"/>
    <lineage>
        <taxon>Bacteria</taxon>
        <taxon>Bacillati</taxon>
        <taxon>Actinomycetota</taxon>
        <taxon>Actinomycetes</taxon>
        <taxon>Micrococcales</taxon>
        <taxon>Jonesiaceae</taxon>
        <taxon>Flavimobilis</taxon>
    </lineage>
</organism>
<proteinExistence type="predicted"/>
<name>A0ABR9DQ60_9MICO</name>
<gene>
    <name evidence="2" type="ORF">IGS67_05970</name>
</gene>
<dbReference type="EMBL" id="JACZDF010000002">
    <property type="protein sequence ID" value="MBD9699044.1"/>
    <property type="molecule type" value="Genomic_DNA"/>
</dbReference>
<dbReference type="InterPro" id="IPR032716">
    <property type="entry name" value="ACC_epsilon"/>
</dbReference>